<evidence type="ECO:0000313" key="2">
    <source>
        <dbReference type="EMBL" id="RKT72579.1"/>
    </source>
</evidence>
<dbReference type="InterPro" id="IPR046291">
    <property type="entry name" value="DUF6328"/>
</dbReference>
<dbReference type="Pfam" id="PF19853">
    <property type="entry name" value="DUF6328"/>
    <property type="match status" value="1"/>
</dbReference>
<feature type="transmembrane region" description="Helical" evidence="1">
    <location>
        <begin position="128"/>
        <end position="149"/>
    </location>
</feature>
<keyword evidence="1" id="KW-1133">Transmembrane helix</keyword>
<sequence>MVPMNIAERNETPAERMDRNYGEILQEMRVAQTGVQLLLAFLLTLAFTPRFGTLDLFQLQVYVSSLVLGATSTALLIAPAPFHRLVFRRRLKHELVRASSRLLLAGLVLLKLALAAALLLILDVVLGLVPALWITSGLVAWFGFWWFVLPLRYRARSPRRDAVPHGLPRDVGARPDTQLGQHV</sequence>
<dbReference type="EMBL" id="RBXR01000001">
    <property type="protein sequence ID" value="RKT72579.1"/>
    <property type="molecule type" value="Genomic_DNA"/>
</dbReference>
<dbReference type="Proteomes" id="UP000272729">
    <property type="component" value="Unassembled WGS sequence"/>
</dbReference>
<name>A0A495XFV8_9PSEU</name>
<organism evidence="2 3">
    <name type="scientific">Saccharothrix variisporea</name>
    <dbReference type="NCBI Taxonomy" id="543527"/>
    <lineage>
        <taxon>Bacteria</taxon>
        <taxon>Bacillati</taxon>
        <taxon>Actinomycetota</taxon>
        <taxon>Actinomycetes</taxon>
        <taxon>Pseudonocardiales</taxon>
        <taxon>Pseudonocardiaceae</taxon>
        <taxon>Saccharothrix</taxon>
    </lineage>
</organism>
<dbReference type="AlphaFoldDB" id="A0A495XFV8"/>
<accession>A0A495XFV8</accession>
<feature type="transmembrane region" description="Helical" evidence="1">
    <location>
        <begin position="29"/>
        <end position="47"/>
    </location>
</feature>
<comment type="caution">
    <text evidence="2">The sequence shown here is derived from an EMBL/GenBank/DDBJ whole genome shotgun (WGS) entry which is preliminary data.</text>
</comment>
<evidence type="ECO:0000313" key="3">
    <source>
        <dbReference type="Proteomes" id="UP000272729"/>
    </source>
</evidence>
<feature type="transmembrane region" description="Helical" evidence="1">
    <location>
        <begin position="59"/>
        <end position="82"/>
    </location>
</feature>
<feature type="transmembrane region" description="Helical" evidence="1">
    <location>
        <begin position="102"/>
        <end position="122"/>
    </location>
</feature>
<protein>
    <recommendedName>
        <fullName evidence="4">Integral membrane protein</fullName>
    </recommendedName>
</protein>
<reference evidence="2 3" key="1">
    <citation type="submission" date="2018-10" db="EMBL/GenBank/DDBJ databases">
        <title>Sequencing the genomes of 1000 actinobacteria strains.</title>
        <authorList>
            <person name="Klenk H.-P."/>
        </authorList>
    </citation>
    <scope>NUCLEOTIDE SEQUENCE [LARGE SCALE GENOMIC DNA]</scope>
    <source>
        <strain evidence="2 3">DSM 43911</strain>
    </source>
</reference>
<keyword evidence="1" id="KW-0812">Transmembrane</keyword>
<proteinExistence type="predicted"/>
<gene>
    <name evidence="2" type="ORF">DFJ66_5895</name>
</gene>
<keyword evidence="1" id="KW-0472">Membrane</keyword>
<evidence type="ECO:0008006" key="4">
    <source>
        <dbReference type="Google" id="ProtNLM"/>
    </source>
</evidence>
<evidence type="ECO:0000256" key="1">
    <source>
        <dbReference type="SAM" id="Phobius"/>
    </source>
</evidence>
<keyword evidence="3" id="KW-1185">Reference proteome</keyword>